<evidence type="ECO:0000313" key="2">
    <source>
        <dbReference type="EMBL" id="MDO1581385.1"/>
    </source>
</evidence>
<dbReference type="CDD" id="cd21631">
    <property type="entry name" value="RHH_CopG_NikR-like"/>
    <property type="match status" value="1"/>
</dbReference>
<sequence>MRALIEFDDAAIAALDRLAREQNVSRSALVREAVANLLERSEKPRMDDAFGLWAVSGSAVDGVSYQRRLREEW</sequence>
<accession>A0ABT8SSI7</accession>
<dbReference type="Proteomes" id="UP001169006">
    <property type="component" value="Unassembled WGS sequence"/>
</dbReference>
<proteinExistence type="predicted"/>
<protein>
    <submittedName>
        <fullName evidence="2">CopG family transcriptional regulator</fullName>
    </submittedName>
</protein>
<feature type="domain" description="Ribbon-helix-helix protein CopG" evidence="1">
    <location>
        <begin position="8"/>
        <end position="40"/>
    </location>
</feature>
<reference evidence="2" key="1">
    <citation type="journal article" date="2015" name="Int. J. Syst. Evol. Microbiol.">
        <title>Rhizobium oryzicola sp. nov., potential plant-growth-promoting endophytic bacteria isolated from rice roots.</title>
        <authorList>
            <person name="Zhang X.X."/>
            <person name="Gao J.S."/>
            <person name="Cao Y.H."/>
            <person name="Sheirdil R.A."/>
            <person name="Wang X.C."/>
            <person name="Zhang L."/>
        </authorList>
    </citation>
    <scope>NUCLEOTIDE SEQUENCE</scope>
    <source>
        <strain evidence="2">05753</strain>
    </source>
</reference>
<keyword evidence="3" id="KW-1185">Reference proteome</keyword>
<comment type="caution">
    <text evidence="2">The sequence shown here is derived from an EMBL/GenBank/DDBJ whole genome shotgun (WGS) entry which is preliminary data.</text>
</comment>
<dbReference type="EMBL" id="JAUKWQ010000001">
    <property type="protein sequence ID" value="MDO1581385.1"/>
    <property type="molecule type" value="Genomic_DNA"/>
</dbReference>
<dbReference type="Pfam" id="PF01402">
    <property type="entry name" value="RHH_1"/>
    <property type="match status" value="1"/>
</dbReference>
<dbReference type="InterPro" id="IPR013321">
    <property type="entry name" value="Arc_rbn_hlx_hlx"/>
</dbReference>
<reference evidence="2" key="2">
    <citation type="submission" date="2023-07" db="EMBL/GenBank/DDBJ databases">
        <authorList>
            <person name="Sun H."/>
        </authorList>
    </citation>
    <scope>NUCLEOTIDE SEQUENCE</scope>
    <source>
        <strain evidence="2">05753</strain>
    </source>
</reference>
<dbReference type="RefSeq" id="WP_302075496.1">
    <property type="nucleotide sequence ID" value="NZ_JAUKWQ010000001.1"/>
</dbReference>
<dbReference type="InterPro" id="IPR002145">
    <property type="entry name" value="CopG"/>
</dbReference>
<dbReference type="Gene3D" id="1.10.1220.10">
    <property type="entry name" value="Met repressor-like"/>
    <property type="match status" value="1"/>
</dbReference>
<name>A0ABT8SSI7_9HYPH</name>
<organism evidence="2 3">
    <name type="scientific">Rhizobium oryzicola</name>
    <dbReference type="NCBI Taxonomy" id="1232668"/>
    <lineage>
        <taxon>Bacteria</taxon>
        <taxon>Pseudomonadati</taxon>
        <taxon>Pseudomonadota</taxon>
        <taxon>Alphaproteobacteria</taxon>
        <taxon>Hyphomicrobiales</taxon>
        <taxon>Rhizobiaceae</taxon>
        <taxon>Rhizobium/Agrobacterium group</taxon>
        <taxon>Rhizobium</taxon>
    </lineage>
</organism>
<dbReference type="InterPro" id="IPR010985">
    <property type="entry name" value="Ribbon_hlx_hlx"/>
</dbReference>
<evidence type="ECO:0000313" key="3">
    <source>
        <dbReference type="Proteomes" id="UP001169006"/>
    </source>
</evidence>
<gene>
    <name evidence="2" type="ORF">Q2T52_04680</name>
</gene>
<dbReference type="SUPFAM" id="SSF47598">
    <property type="entry name" value="Ribbon-helix-helix"/>
    <property type="match status" value="1"/>
</dbReference>
<evidence type="ECO:0000259" key="1">
    <source>
        <dbReference type="Pfam" id="PF01402"/>
    </source>
</evidence>